<comment type="similarity">
    <text evidence="2">Belongs to the MDM31/MDM32 family.</text>
</comment>
<dbReference type="PANTHER" id="PTHR31068:SF0">
    <property type="entry name" value="MITOCHONDRIAL DISTRIBUTION AND MORPHOLOGY PROTEIN 31"/>
    <property type="match status" value="1"/>
</dbReference>
<dbReference type="RefSeq" id="XP_002422500.1">
    <property type="nucleotide sequence ID" value="XM_002422455.1"/>
</dbReference>
<protein>
    <submittedName>
        <fullName evidence="12">Mitochondrial distribution and morphology protein, mitochondrial, putative</fullName>
    </submittedName>
</protein>
<gene>
    <name evidence="11" type="ordered locus">Cd36_35300</name>
    <name evidence="12" type="ORF">CD36_35300</name>
</gene>
<dbReference type="InterPro" id="IPR012571">
    <property type="entry name" value="Mdm31/Mdm32"/>
</dbReference>
<evidence type="ECO:0000256" key="7">
    <source>
        <dbReference type="ARBA" id="ARBA00023128"/>
    </source>
</evidence>
<evidence type="ECO:0000256" key="2">
    <source>
        <dbReference type="ARBA" id="ARBA00005687"/>
    </source>
</evidence>
<evidence type="ECO:0000313" key="12">
    <source>
        <dbReference type="EMBL" id="CAX40508.1"/>
    </source>
</evidence>
<dbReference type="OrthoDB" id="17678at2759"/>
<evidence type="ECO:0000256" key="1">
    <source>
        <dbReference type="ARBA" id="ARBA00004273"/>
    </source>
</evidence>
<comment type="subcellular location">
    <subcellularLocation>
        <location evidence="1">Mitochondrion inner membrane</location>
    </subcellularLocation>
</comment>
<organism evidence="12 13">
    <name type="scientific">Candida dubliniensis (strain CD36 / ATCC MYA-646 / CBS 7987 / NCPF 3949 / NRRL Y-17841)</name>
    <name type="common">Yeast</name>
    <dbReference type="NCBI Taxonomy" id="573826"/>
    <lineage>
        <taxon>Eukaryota</taxon>
        <taxon>Fungi</taxon>
        <taxon>Dikarya</taxon>
        <taxon>Ascomycota</taxon>
        <taxon>Saccharomycotina</taxon>
        <taxon>Pichiomycetes</taxon>
        <taxon>Debaryomycetaceae</taxon>
        <taxon>Candida/Lodderomyces clade</taxon>
        <taxon>Candida</taxon>
    </lineage>
</organism>
<name>B9WN41_CANDC</name>
<evidence type="ECO:0000256" key="5">
    <source>
        <dbReference type="ARBA" id="ARBA00022946"/>
    </source>
</evidence>
<evidence type="ECO:0000256" key="10">
    <source>
        <dbReference type="SAM" id="Phobius"/>
    </source>
</evidence>
<dbReference type="GeneID" id="8049997"/>
<dbReference type="GO" id="GO:0000001">
    <property type="term" value="P:mitochondrion inheritance"/>
    <property type="evidence" value="ECO:0007669"/>
    <property type="project" value="InterPro"/>
</dbReference>
<dbReference type="HOGENOM" id="CLU_016236_3_0_1"/>
<dbReference type="AlphaFoldDB" id="B9WN41"/>
<accession>B9WN41</accession>
<evidence type="ECO:0000256" key="3">
    <source>
        <dbReference type="ARBA" id="ARBA00022692"/>
    </source>
</evidence>
<sequence length="616" mass="69694">MHRSLVSSPSSLLNINRIIVRNVAAKQLVPSLTVLSTRILKNHFTTNSNEHAIAFYKRRRFSTFTRSYQRQSNNQTPLKDELRQKITKASLLSQANSSLSRMLIHLKWPLSRNTSTTSSWDITSAFISWLVMGNILWIILGTTTFGLTLMYSLHYLDSLVGKFSDGEETTEKANETKSKKANNVMGYLVGGIISFGLGVDLNFEKGSSLPELKDGKLRFKNVGIVSKDDSNKNVKFKGTVEAMDITLSFNKWYEGNGLIYDLELYGLNGKLYKSKTPSPTVVNPTTKSYRFSENIHYQYDLDHNVEEITGGSSSIIDNNYTFDHVKIHDSYLEIYEEQSSTPIKVNIFNCDLPKLRGDKLVLDFFNANNASGAINDAMFTLHKRQNLDPENKNQDKLIRFKLDAIDLGEINKYDPNSKFNWIINGKAEIIADITLPDEQDDLSESITEVLTKMFSNMFQTVDTSQTSEDSLLKDAISAIYHTFRKPEEAVKPTENSYVIVNVKMKLYDLKASLPQVLPRTNDGIPFISLSDLRSLISFINTENVPITIKSTVIEKITDLSNIEHLGQTKMFDYIMGDAYEEFTNLVRDDARRIISEKSWSNSIATQLLLLGLGAMV</sequence>
<evidence type="ECO:0000256" key="6">
    <source>
        <dbReference type="ARBA" id="ARBA00022989"/>
    </source>
</evidence>
<evidence type="ECO:0000313" key="13">
    <source>
        <dbReference type="Proteomes" id="UP000002605"/>
    </source>
</evidence>
<evidence type="ECO:0000256" key="4">
    <source>
        <dbReference type="ARBA" id="ARBA00022792"/>
    </source>
</evidence>
<keyword evidence="4" id="KW-0999">Mitochondrion inner membrane</keyword>
<feature type="transmembrane region" description="Helical" evidence="10">
    <location>
        <begin position="126"/>
        <end position="153"/>
    </location>
</feature>
<keyword evidence="8 10" id="KW-0472">Membrane</keyword>
<evidence type="ECO:0000313" key="11">
    <source>
        <dbReference type="CGD" id="CAL0000169361"/>
    </source>
</evidence>
<dbReference type="GO" id="GO:0007005">
    <property type="term" value="P:mitochondrion organization"/>
    <property type="evidence" value="ECO:0007669"/>
    <property type="project" value="InterPro"/>
</dbReference>
<keyword evidence="7" id="KW-0496">Mitochondrion</keyword>
<dbReference type="Pfam" id="PF08118">
    <property type="entry name" value="MDM31_MDM32"/>
    <property type="match status" value="1"/>
</dbReference>
<evidence type="ECO:0000256" key="9">
    <source>
        <dbReference type="ARBA" id="ARBA00025191"/>
    </source>
</evidence>
<dbReference type="CGD" id="CAL0000169361">
    <property type="gene designation" value="Cd36_35300"/>
</dbReference>
<keyword evidence="6 10" id="KW-1133">Transmembrane helix</keyword>
<reference evidence="12 13" key="1">
    <citation type="journal article" date="2009" name="Genome Res.">
        <title>Comparative genomics of the fungal pathogens Candida dubliniensis and Candida albicans.</title>
        <authorList>
            <person name="Jackson A.P."/>
            <person name="Gamble J.A."/>
            <person name="Yeomans T."/>
            <person name="Moran G.P."/>
            <person name="Saunders D."/>
            <person name="Harris D."/>
            <person name="Aslett M."/>
            <person name="Barrell J.F."/>
            <person name="Butler G."/>
            <person name="Citiulo F."/>
            <person name="Coleman D.C."/>
            <person name="de Groot P.W.J."/>
            <person name="Goodwin T.J."/>
            <person name="Quail M.A."/>
            <person name="McQuillan J."/>
            <person name="Munro C.A."/>
            <person name="Pain A."/>
            <person name="Poulter R.T."/>
            <person name="Rajandream M.A."/>
            <person name="Renauld H."/>
            <person name="Spiering M.J."/>
            <person name="Tivey A."/>
            <person name="Gow N.A.R."/>
            <person name="Barrell B."/>
            <person name="Sullivan D.J."/>
            <person name="Berriman M."/>
        </authorList>
    </citation>
    <scope>NUCLEOTIDE SEQUENCE [LARGE SCALE GENOMIC DNA]</scope>
    <source>
        <strain evidence="13">CD36 / ATCC MYA-646 / CBS 7987 / NCPF 3949 / NRRL Y-17841</strain>
    </source>
</reference>
<dbReference type="PANTHER" id="PTHR31068">
    <property type="entry name" value="MITOCHONDRIAL DISTRIBUTION AND MORPHOLOGY PROTEIN 31"/>
    <property type="match status" value="1"/>
</dbReference>
<evidence type="ECO:0000256" key="8">
    <source>
        <dbReference type="ARBA" id="ARBA00023136"/>
    </source>
</evidence>
<proteinExistence type="inferred from homology"/>
<keyword evidence="13" id="KW-1185">Reference proteome</keyword>
<keyword evidence="5" id="KW-0809">Transit peptide</keyword>
<dbReference type="Proteomes" id="UP000002605">
    <property type="component" value="Chromosome R"/>
</dbReference>
<dbReference type="KEGG" id="cdu:CD36_35300"/>
<dbReference type="EMBL" id="FM992695">
    <property type="protein sequence ID" value="CAX40508.1"/>
    <property type="molecule type" value="Genomic_DNA"/>
</dbReference>
<comment type="function">
    <text evidence="9">Involved in the organization of the mitochondrial membranes and the global structure of the mitochondria. Also required for mitochondrial distribution and mobility as well as for the maintenance of mitochondrial DNA nucleoids structures.</text>
</comment>
<keyword evidence="3 10" id="KW-0812">Transmembrane</keyword>
<dbReference type="eggNOG" id="ENOG502QQU5">
    <property type="taxonomic scope" value="Eukaryota"/>
</dbReference>
<dbReference type="GO" id="GO:0005743">
    <property type="term" value="C:mitochondrial inner membrane"/>
    <property type="evidence" value="ECO:0007669"/>
    <property type="project" value="UniProtKB-SubCell"/>
</dbReference>